<evidence type="ECO:0000256" key="1">
    <source>
        <dbReference type="SAM" id="Phobius"/>
    </source>
</evidence>
<dbReference type="EMBL" id="GBRH01181793">
    <property type="protein sequence ID" value="JAE16103.1"/>
    <property type="molecule type" value="Transcribed_RNA"/>
</dbReference>
<dbReference type="AlphaFoldDB" id="A0A0A9G654"/>
<organism evidence="2">
    <name type="scientific">Arundo donax</name>
    <name type="common">Giant reed</name>
    <name type="synonym">Donax arundinaceus</name>
    <dbReference type="NCBI Taxonomy" id="35708"/>
    <lineage>
        <taxon>Eukaryota</taxon>
        <taxon>Viridiplantae</taxon>
        <taxon>Streptophyta</taxon>
        <taxon>Embryophyta</taxon>
        <taxon>Tracheophyta</taxon>
        <taxon>Spermatophyta</taxon>
        <taxon>Magnoliopsida</taxon>
        <taxon>Liliopsida</taxon>
        <taxon>Poales</taxon>
        <taxon>Poaceae</taxon>
        <taxon>PACMAD clade</taxon>
        <taxon>Arundinoideae</taxon>
        <taxon>Arundineae</taxon>
        <taxon>Arundo</taxon>
    </lineage>
</organism>
<keyword evidence="1" id="KW-0812">Transmembrane</keyword>
<evidence type="ECO:0000313" key="2">
    <source>
        <dbReference type="EMBL" id="JAE16103.1"/>
    </source>
</evidence>
<reference evidence="2" key="2">
    <citation type="journal article" date="2015" name="Data Brief">
        <title>Shoot transcriptome of the giant reed, Arundo donax.</title>
        <authorList>
            <person name="Barrero R.A."/>
            <person name="Guerrero F.D."/>
            <person name="Moolhuijzen P."/>
            <person name="Goolsby J.A."/>
            <person name="Tidwell J."/>
            <person name="Bellgard S.E."/>
            <person name="Bellgard M.I."/>
        </authorList>
    </citation>
    <scope>NUCLEOTIDE SEQUENCE</scope>
    <source>
        <tissue evidence="2">Shoot tissue taken approximately 20 cm above the soil surface</tissue>
    </source>
</reference>
<name>A0A0A9G654_ARUDO</name>
<protein>
    <submittedName>
        <fullName evidence="2">Uncharacterized protein</fullName>
    </submittedName>
</protein>
<proteinExistence type="predicted"/>
<keyword evidence="1" id="KW-1133">Transmembrane helix</keyword>
<sequence length="33" mass="4023">MLSFFCFLPIHYIGMLILQVLFVFLEQKIYMHS</sequence>
<feature type="transmembrane region" description="Helical" evidence="1">
    <location>
        <begin position="6"/>
        <end position="25"/>
    </location>
</feature>
<keyword evidence="1" id="KW-0472">Membrane</keyword>
<accession>A0A0A9G654</accession>
<reference evidence="2" key="1">
    <citation type="submission" date="2014-09" db="EMBL/GenBank/DDBJ databases">
        <authorList>
            <person name="Magalhaes I.L.F."/>
            <person name="Oliveira U."/>
            <person name="Santos F.R."/>
            <person name="Vidigal T.H.D.A."/>
            <person name="Brescovit A.D."/>
            <person name="Santos A.J."/>
        </authorList>
    </citation>
    <scope>NUCLEOTIDE SEQUENCE</scope>
    <source>
        <tissue evidence="2">Shoot tissue taken approximately 20 cm above the soil surface</tissue>
    </source>
</reference>